<protein>
    <submittedName>
        <fullName evidence="1">Uncharacterized protein</fullName>
    </submittedName>
</protein>
<dbReference type="AlphaFoldDB" id="A0A655CU12"/>
<evidence type="ECO:0000313" key="2">
    <source>
        <dbReference type="Proteomes" id="UP000041314"/>
    </source>
</evidence>
<organism evidence="1 2">
    <name type="scientific">Salmonella enterica subsp. enterica serovar Bovismorbificans</name>
    <dbReference type="NCBI Taxonomy" id="58097"/>
    <lineage>
        <taxon>Bacteria</taxon>
        <taxon>Pseudomonadati</taxon>
        <taxon>Pseudomonadota</taxon>
        <taxon>Gammaproteobacteria</taxon>
        <taxon>Enterobacterales</taxon>
        <taxon>Enterobacteriaceae</taxon>
        <taxon>Salmonella</taxon>
    </lineage>
</organism>
<proteinExistence type="predicted"/>
<gene>
    <name evidence="1" type="ORF">ERS008198_02426</name>
</gene>
<name>A0A655CU12_SALET</name>
<dbReference type="Proteomes" id="UP000041314">
    <property type="component" value="Unassembled WGS sequence"/>
</dbReference>
<dbReference type="EMBL" id="CQPA01000017">
    <property type="protein sequence ID" value="CNU29969.1"/>
    <property type="molecule type" value="Genomic_DNA"/>
</dbReference>
<evidence type="ECO:0000313" key="1">
    <source>
        <dbReference type="EMBL" id="CNU29969.1"/>
    </source>
</evidence>
<sequence>MQRIFTHNVRRAHFAMRRTVRQLADAIAGMRRQTFYAPGFSELLAVFRELNVLVARISIRQRAHIARALNVVLAANRVNARAWLAEVAGQHREAGQ</sequence>
<accession>A0A655CU12</accession>
<reference evidence="1 2" key="1">
    <citation type="submission" date="2015-03" db="EMBL/GenBank/DDBJ databases">
        <authorList>
            <consortium name="Pathogen Informatics"/>
        </authorList>
    </citation>
    <scope>NUCLEOTIDE SEQUENCE [LARGE SCALE GENOMIC DNA]</scope>
    <source>
        <strain evidence="1 2">A1104</strain>
    </source>
</reference>